<dbReference type="Proteomes" id="UP000827284">
    <property type="component" value="Unassembled WGS sequence"/>
</dbReference>
<organism evidence="2 3">
    <name type="scientific">Entomortierella parvispora</name>
    <dbReference type="NCBI Taxonomy" id="205924"/>
    <lineage>
        <taxon>Eukaryota</taxon>
        <taxon>Fungi</taxon>
        <taxon>Fungi incertae sedis</taxon>
        <taxon>Mucoromycota</taxon>
        <taxon>Mortierellomycotina</taxon>
        <taxon>Mortierellomycetes</taxon>
        <taxon>Mortierellales</taxon>
        <taxon>Mortierellaceae</taxon>
        <taxon>Entomortierella</taxon>
    </lineage>
</organism>
<feature type="region of interest" description="Disordered" evidence="1">
    <location>
        <begin position="1"/>
        <end position="24"/>
    </location>
</feature>
<gene>
    <name evidence="2" type="ORF">EMPS_05961</name>
</gene>
<evidence type="ECO:0000256" key="1">
    <source>
        <dbReference type="SAM" id="MobiDB-lite"/>
    </source>
</evidence>
<evidence type="ECO:0000313" key="2">
    <source>
        <dbReference type="EMBL" id="GJJ73603.1"/>
    </source>
</evidence>
<feature type="region of interest" description="Disordered" evidence="1">
    <location>
        <begin position="273"/>
        <end position="293"/>
    </location>
</feature>
<keyword evidence="3" id="KW-1185">Reference proteome</keyword>
<feature type="compositionally biased region" description="Polar residues" evidence="1">
    <location>
        <begin position="54"/>
        <end position="95"/>
    </location>
</feature>
<reference evidence="2" key="1">
    <citation type="submission" date="2021-11" db="EMBL/GenBank/DDBJ databases">
        <authorList>
            <person name="Herlambang A."/>
            <person name="Guo Y."/>
            <person name="Takashima Y."/>
            <person name="Nishizawa T."/>
        </authorList>
    </citation>
    <scope>NUCLEOTIDE SEQUENCE</scope>
    <source>
        <strain evidence="2">E1425</strain>
    </source>
</reference>
<feature type="region of interest" description="Disordered" evidence="1">
    <location>
        <begin position="54"/>
        <end position="143"/>
    </location>
</feature>
<comment type="caution">
    <text evidence="2">The sequence shown here is derived from an EMBL/GenBank/DDBJ whole genome shotgun (WGS) entry which is preliminary data.</text>
</comment>
<feature type="compositionally biased region" description="Polar residues" evidence="1">
    <location>
        <begin position="118"/>
        <end position="133"/>
    </location>
</feature>
<dbReference type="OrthoDB" id="2446522at2759"/>
<name>A0A9P3HBV2_9FUNG</name>
<proteinExistence type="predicted"/>
<dbReference type="EMBL" id="BQFW01000008">
    <property type="protein sequence ID" value="GJJ73603.1"/>
    <property type="molecule type" value="Genomic_DNA"/>
</dbReference>
<protein>
    <submittedName>
        <fullName evidence="2">Uncharacterized protein</fullName>
    </submittedName>
</protein>
<sequence>MTNPITTHNTTTTTTTTQKPSTMDNIKDKATNLLDKVTGKSHTYTDHQGVVQQPDNALGHNNTTGLNQPGVNTTGPSGVTDLDNTAGLNNPTNPNVLPAGASTATTTNPAHHGIVHNNAHQQHTSGLNHSGPTHTGAAMAGAAVPHDPSVDRAAYQQQNNPNVAPVQHAVPAGPTGTSNIPTYAQNIPPTAAGVVPSTQVAEVHAGRDTKPSLFGGHKMDHRDHGLGAHQQVHSTAAGGNVPMHTTTNPSTMHSNAGVPNTVPAMGAPGTTTAAGTHVPGEYNPNVAQPGVAQPGVAQGNVAYDPYHRPVA</sequence>
<evidence type="ECO:0000313" key="3">
    <source>
        <dbReference type="Proteomes" id="UP000827284"/>
    </source>
</evidence>
<accession>A0A9P3HBV2</accession>
<feature type="compositionally biased region" description="Low complexity" evidence="1">
    <location>
        <begin position="1"/>
        <end position="17"/>
    </location>
</feature>
<reference evidence="2" key="2">
    <citation type="journal article" date="2022" name="Microbiol. Resour. Announc.">
        <title>Whole-Genome Sequence of Entomortierella parvispora E1425, a Mucoromycotan Fungus Associated with Burkholderiaceae-Related Endosymbiotic Bacteria.</title>
        <authorList>
            <person name="Herlambang A."/>
            <person name="Guo Y."/>
            <person name="Takashima Y."/>
            <person name="Narisawa K."/>
            <person name="Ohta H."/>
            <person name="Nishizawa T."/>
        </authorList>
    </citation>
    <scope>NUCLEOTIDE SEQUENCE</scope>
    <source>
        <strain evidence="2">E1425</strain>
    </source>
</reference>
<dbReference type="AlphaFoldDB" id="A0A9P3HBV2"/>